<comment type="similarity">
    <text evidence="1">Belongs to the TolB family.</text>
</comment>
<feature type="transmembrane region" description="Helical" evidence="5">
    <location>
        <begin position="194"/>
        <end position="214"/>
    </location>
</feature>
<dbReference type="InterPro" id="IPR011042">
    <property type="entry name" value="6-blade_b-propeller_TolB-like"/>
</dbReference>
<feature type="compositionally biased region" description="Basic and acidic residues" evidence="4">
    <location>
        <begin position="155"/>
        <end position="164"/>
    </location>
</feature>
<evidence type="ECO:0000256" key="2">
    <source>
        <dbReference type="ARBA" id="ARBA00023125"/>
    </source>
</evidence>
<dbReference type="SUPFAM" id="SSF82171">
    <property type="entry name" value="DPP6 N-terminal domain-like"/>
    <property type="match status" value="1"/>
</dbReference>
<evidence type="ECO:0000313" key="8">
    <source>
        <dbReference type="Proteomes" id="UP001215231"/>
    </source>
</evidence>
<keyword evidence="8" id="KW-1185">Reference proteome</keyword>
<dbReference type="EMBL" id="CP059693">
    <property type="protein sequence ID" value="WDE10485.1"/>
    <property type="molecule type" value="Genomic_DNA"/>
</dbReference>
<proteinExistence type="inferred from homology"/>
<keyword evidence="5" id="KW-0472">Membrane</keyword>
<dbReference type="Pfam" id="PF00486">
    <property type="entry name" value="Trans_reg_C"/>
    <property type="match status" value="1"/>
</dbReference>
<dbReference type="PROSITE" id="PS51755">
    <property type="entry name" value="OMPR_PHOB"/>
    <property type="match status" value="1"/>
</dbReference>
<dbReference type="Proteomes" id="UP001215231">
    <property type="component" value="Chromosome"/>
</dbReference>
<feature type="domain" description="OmpR/PhoB-type" evidence="6">
    <location>
        <begin position="4"/>
        <end position="101"/>
    </location>
</feature>
<dbReference type="InterPro" id="IPR011659">
    <property type="entry name" value="WD40"/>
</dbReference>
<accession>A0ABY7VB09</accession>
<keyword evidence="2 3" id="KW-0238">DNA-binding</keyword>
<feature type="compositionally biased region" description="Polar residues" evidence="4">
    <location>
        <begin position="165"/>
        <end position="184"/>
    </location>
</feature>
<protein>
    <submittedName>
        <fullName evidence="7">Winged helix-turn-helix domain-containing protein</fullName>
    </submittedName>
</protein>
<dbReference type="InterPro" id="IPR001867">
    <property type="entry name" value="OmpR/PhoB-type_DNA-bd"/>
</dbReference>
<name>A0ABY7VB09_9GAMM</name>
<reference evidence="7 8" key="1">
    <citation type="journal article" date="2022" name="Mar. Drugs">
        <title>Bioassay-Guided Fractionation Leads to the Detection of Cholic Acid Generated by the Rare Thalassomonas sp.</title>
        <authorList>
            <person name="Pheiffer F."/>
            <person name="Schneider Y.K."/>
            <person name="Hansen E.H."/>
            <person name="Andersen J.H."/>
            <person name="Isaksson J."/>
            <person name="Busche T."/>
            <person name="R C."/>
            <person name="Kalinowski J."/>
            <person name="Zyl L.V."/>
            <person name="Trindade M."/>
        </authorList>
    </citation>
    <scope>NUCLEOTIDE SEQUENCE [LARGE SCALE GENOMIC DNA]</scope>
    <source>
        <strain evidence="7 8">A5K-61T</strain>
    </source>
</reference>
<feature type="DNA-binding region" description="OmpR/PhoB-type" evidence="3">
    <location>
        <begin position="4"/>
        <end position="101"/>
    </location>
</feature>
<sequence>MENTQLIKLNQWILDPVENHLIKEDNTCIPLEAKYVLLLEFLAENQNTVISREQLMQTVWNNRYVEYRTINAAISRLRKILGGERDDFIKTHLKRGYSLACRVEYLDKTDFAVADIAKTANSKEQSNEVKQERTSDNKTKETFKKEIKAFSLENNEAKAKEPKSQNEALSHLTNDSEPEITPNSPKNYFSVKPLYKLSVLITTLVITIILWQIIQPHVLSQQILTKDDISIEPLTHSKGWEISPTLSPDKSLLAYTHQSDHASNYSVVIQNLESKETVTVEAENKTFAPYWSPQSNQLFYMSLENNQCSIKKRKVSHTLALSPAELITQCGPYLDPMLIHSIAVSSELNWLYYASQKTELLPSVLYRYHLKNHYTEALTAPQGKYTGDNGPVLSPDNTKLAFKRYYDDHSESIMLLDLNNGDTSSLIKSPSLENTIAWSQSGSHVLYLNDVEKTLKAIHISTGNITPLYQYSTFADHPLMLSATEILLTFEYRYTADVQRINLNNKKLSPEKLIASDFNNHSAAIYNLNTTQRIAFVSNRTGKNQIWLREDNNLQQLTFFEGITRIYEPSFSANGENILFTMNDKLYALNIISKQVTTITPSIEVAQNFTWQCHSNNQILITALKNGIWHLYQVNIDTQEAELLATGISSIQGQCNNAQQQSYYYGTTPATKGIFQLTNNWKINTAYHYFPESLLGYNQAWGVTAKAIYRINGNGELFQADFATGQIQELDIQGINAWFMTIHGDNLLLNNMELSDTYIGKLTISDLTDRLKN</sequence>
<gene>
    <name evidence="7" type="ORF">H3N35_19790</name>
</gene>
<evidence type="ECO:0000256" key="3">
    <source>
        <dbReference type="PROSITE-ProRule" id="PRU01091"/>
    </source>
</evidence>
<dbReference type="InterPro" id="IPR036388">
    <property type="entry name" value="WH-like_DNA-bd_sf"/>
</dbReference>
<dbReference type="SMART" id="SM00862">
    <property type="entry name" value="Trans_reg_C"/>
    <property type="match status" value="1"/>
</dbReference>
<keyword evidence="5" id="KW-1133">Transmembrane helix</keyword>
<dbReference type="PANTHER" id="PTHR36842">
    <property type="entry name" value="PROTEIN TOLB HOMOLOG"/>
    <property type="match status" value="1"/>
</dbReference>
<dbReference type="Gene3D" id="2.120.10.30">
    <property type="entry name" value="TolB, C-terminal domain"/>
    <property type="match status" value="3"/>
</dbReference>
<dbReference type="Gene3D" id="1.10.10.10">
    <property type="entry name" value="Winged helix-like DNA-binding domain superfamily/Winged helix DNA-binding domain"/>
    <property type="match status" value="1"/>
</dbReference>
<evidence type="ECO:0000313" key="7">
    <source>
        <dbReference type="EMBL" id="WDE10485.1"/>
    </source>
</evidence>
<dbReference type="SUPFAM" id="SSF69304">
    <property type="entry name" value="Tricorn protease N-terminal domain"/>
    <property type="match status" value="1"/>
</dbReference>
<evidence type="ECO:0000256" key="5">
    <source>
        <dbReference type="SAM" id="Phobius"/>
    </source>
</evidence>
<evidence type="ECO:0000256" key="1">
    <source>
        <dbReference type="ARBA" id="ARBA00009820"/>
    </source>
</evidence>
<dbReference type="CDD" id="cd00383">
    <property type="entry name" value="trans_reg_C"/>
    <property type="match status" value="1"/>
</dbReference>
<feature type="region of interest" description="Disordered" evidence="4">
    <location>
        <begin position="154"/>
        <end position="184"/>
    </location>
</feature>
<dbReference type="Pfam" id="PF07676">
    <property type="entry name" value="PD40"/>
    <property type="match status" value="2"/>
</dbReference>
<evidence type="ECO:0000259" key="6">
    <source>
        <dbReference type="PROSITE" id="PS51755"/>
    </source>
</evidence>
<evidence type="ECO:0000256" key="4">
    <source>
        <dbReference type="SAM" id="MobiDB-lite"/>
    </source>
</evidence>
<organism evidence="7 8">
    <name type="scientific">Thalassomonas haliotis</name>
    <dbReference type="NCBI Taxonomy" id="485448"/>
    <lineage>
        <taxon>Bacteria</taxon>
        <taxon>Pseudomonadati</taxon>
        <taxon>Pseudomonadota</taxon>
        <taxon>Gammaproteobacteria</taxon>
        <taxon>Alteromonadales</taxon>
        <taxon>Colwelliaceae</taxon>
        <taxon>Thalassomonas</taxon>
    </lineage>
</organism>
<keyword evidence="5" id="KW-0812">Transmembrane</keyword>
<dbReference type="RefSeq" id="WP_274050523.1">
    <property type="nucleotide sequence ID" value="NZ_CP059693.1"/>
</dbReference>
<dbReference type="SUPFAM" id="SSF46894">
    <property type="entry name" value="C-terminal effector domain of the bipartite response regulators"/>
    <property type="match status" value="1"/>
</dbReference>
<dbReference type="InterPro" id="IPR016032">
    <property type="entry name" value="Sig_transdc_resp-reg_C-effctor"/>
</dbReference>